<feature type="domain" description="U3 small nucleolar RNA-associated protein 15 C-terminal" evidence="9">
    <location>
        <begin position="349"/>
        <end position="492"/>
    </location>
</feature>
<comment type="function">
    <text evidence="7">Ribosome biogenesis factor. Involved in nucleolar processing of pre-18S ribosomal RNA. Required for optimal pre-ribosomal RNA transcription by RNA polymerase I. Part of the small subunit (SSU) processome, first precursor of the small eukaryotic ribosomal subunit. During the assembly of the SSU processome in the nucleolus, many ribosome biogenesis factors, an RNA chaperone and ribosomal proteins associate with the nascent pre-rRNA and work in concert to generate RNA folding, modifications, rearrangements and cleavage as well as targeted degradation of pre-ribosomal RNA by the RNA exosome.</text>
</comment>
<dbReference type="PANTHER" id="PTHR19924:SF26">
    <property type="entry name" value="U3 SMALL NUCLEOLAR RNA-ASSOCIATED PROTEIN 15 HOMOLOG"/>
    <property type="match status" value="1"/>
</dbReference>
<dbReference type="GO" id="GO:0006364">
    <property type="term" value="P:rRNA processing"/>
    <property type="evidence" value="ECO:0007669"/>
    <property type="project" value="UniProtKB-KW"/>
</dbReference>
<evidence type="ECO:0000256" key="1">
    <source>
        <dbReference type="ARBA" id="ARBA00004604"/>
    </source>
</evidence>
<evidence type="ECO:0000256" key="6">
    <source>
        <dbReference type="ARBA" id="ARBA00023242"/>
    </source>
</evidence>
<dbReference type="PROSITE" id="PS50294">
    <property type="entry name" value="WD_REPEATS_REGION"/>
    <property type="match status" value="2"/>
</dbReference>
<evidence type="ECO:0000259" key="9">
    <source>
        <dbReference type="Pfam" id="PF09384"/>
    </source>
</evidence>
<dbReference type="Gene3D" id="2.130.10.10">
    <property type="entry name" value="YVTN repeat-like/Quinoprotein amine dehydrogenase"/>
    <property type="match status" value="2"/>
</dbReference>
<keyword evidence="6" id="KW-0539">Nucleus</keyword>
<name>A0A2R5LMQ6_9ACAR</name>
<dbReference type="CDD" id="cd00200">
    <property type="entry name" value="WD40"/>
    <property type="match status" value="1"/>
</dbReference>
<evidence type="ECO:0000256" key="7">
    <source>
        <dbReference type="ARBA" id="ARBA00045437"/>
    </source>
</evidence>
<dbReference type="SMART" id="SM00320">
    <property type="entry name" value="WD40"/>
    <property type="match status" value="6"/>
</dbReference>
<dbReference type="EMBL" id="GGLE01006643">
    <property type="protein sequence ID" value="MBY10769.1"/>
    <property type="molecule type" value="Transcribed_RNA"/>
</dbReference>
<protein>
    <recommendedName>
        <fullName evidence="2">U3 small nucleolar RNA-associated protein 15 homolog</fullName>
    </recommendedName>
</protein>
<dbReference type="InterPro" id="IPR036322">
    <property type="entry name" value="WD40_repeat_dom_sf"/>
</dbReference>
<evidence type="ECO:0000256" key="8">
    <source>
        <dbReference type="PROSITE-ProRule" id="PRU00221"/>
    </source>
</evidence>
<feature type="repeat" description="WD" evidence="8">
    <location>
        <begin position="88"/>
        <end position="117"/>
    </location>
</feature>
<feature type="repeat" description="WD" evidence="8">
    <location>
        <begin position="118"/>
        <end position="159"/>
    </location>
</feature>
<feature type="repeat" description="WD" evidence="8">
    <location>
        <begin position="243"/>
        <end position="284"/>
    </location>
</feature>
<dbReference type="InterPro" id="IPR015943">
    <property type="entry name" value="WD40/YVTN_repeat-like_dom_sf"/>
</dbReference>
<dbReference type="GO" id="GO:0045943">
    <property type="term" value="P:positive regulation of transcription by RNA polymerase I"/>
    <property type="evidence" value="ECO:0007669"/>
    <property type="project" value="TreeGrafter"/>
</dbReference>
<dbReference type="InterPro" id="IPR001680">
    <property type="entry name" value="WD40_rpt"/>
</dbReference>
<evidence type="ECO:0000256" key="3">
    <source>
        <dbReference type="ARBA" id="ARBA00022552"/>
    </source>
</evidence>
<reference evidence="10" key="1">
    <citation type="submission" date="2018-03" db="EMBL/GenBank/DDBJ databases">
        <title>The relapsing fever spirochete Borrelia turicatae persists in the highly oxidative environment of its soft-bodied tick vector.</title>
        <authorList>
            <person name="Bourret T.J."/>
            <person name="Boyle W.K."/>
            <person name="Valenzuela J.G."/>
            <person name="Oliveira F."/>
            <person name="Lopez J.E."/>
        </authorList>
    </citation>
    <scope>NUCLEOTIDE SEQUENCE</scope>
    <source>
        <strain evidence="10">Kansas strain/isolate</strain>
        <tissue evidence="10">Salivary glands</tissue>
    </source>
</reference>
<comment type="subcellular location">
    <subcellularLocation>
        <location evidence="1">Nucleus</location>
        <location evidence="1">Nucleolus</location>
    </subcellularLocation>
</comment>
<dbReference type="Pfam" id="PF09384">
    <property type="entry name" value="UTP15_C"/>
    <property type="match status" value="1"/>
</dbReference>
<dbReference type="InterPro" id="IPR018983">
    <property type="entry name" value="U3_snoRNA-assocProt_15_C"/>
</dbReference>
<dbReference type="SUPFAM" id="SSF50978">
    <property type="entry name" value="WD40 repeat-like"/>
    <property type="match status" value="1"/>
</dbReference>
<dbReference type="AlphaFoldDB" id="A0A2R5LMQ6"/>
<evidence type="ECO:0000256" key="5">
    <source>
        <dbReference type="ARBA" id="ARBA00022737"/>
    </source>
</evidence>
<keyword evidence="5" id="KW-0677">Repeat</keyword>
<dbReference type="PANTHER" id="PTHR19924">
    <property type="entry name" value="UTP15 U3 SMALL NUCLEOLAR RNA-ASSOCIATED PROTEIN 15 FAMILY MEMBER"/>
    <property type="match status" value="1"/>
</dbReference>
<dbReference type="FunFam" id="2.130.10.10:FF:000926">
    <property type="entry name" value="U3 small nucleolar RNA-associated protein 15"/>
    <property type="match status" value="1"/>
</dbReference>
<organism evidence="10">
    <name type="scientific">Ornithodoros turicata</name>
    <dbReference type="NCBI Taxonomy" id="34597"/>
    <lineage>
        <taxon>Eukaryota</taxon>
        <taxon>Metazoa</taxon>
        <taxon>Ecdysozoa</taxon>
        <taxon>Arthropoda</taxon>
        <taxon>Chelicerata</taxon>
        <taxon>Arachnida</taxon>
        <taxon>Acari</taxon>
        <taxon>Parasitiformes</taxon>
        <taxon>Ixodida</taxon>
        <taxon>Ixodoidea</taxon>
        <taxon>Argasidae</taxon>
        <taxon>Ornithodorinae</taxon>
        <taxon>Ornithodoros</taxon>
    </lineage>
</organism>
<accession>A0A2R5LMQ6</accession>
<dbReference type="PROSITE" id="PS50082">
    <property type="entry name" value="WD_REPEATS_2"/>
    <property type="match status" value="3"/>
</dbReference>
<evidence type="ECO:0000256" key="4">
    <source>
        <dbReference type="ARBA" id="ARBA00022574"/>
    </source>
</evidence>
<proteinExistence type="predicted"/>
<dbReference type="GO" id="GO:0005730">
    <property type="term" value="C:nucleolus"/>
    <property type="evidence" value="ECO:0007669"/>
    <property type="project" value="UniProtKB-SubCell"/>
</dbReference>
<evidence type="ECO:0000256" key="2">
    <source>
        <dbReference type="ARBA" id="ARBA00018260"/>
    </source>
</evidence>
<keyword evidence="4 8" id="KW-0853">WD repeat</keyword>
<keyword evidence="3" id="KW-0698">rRNA processing</keyword>
<evidence type="ECO:0000313" key="10">
    <source>
        <dbReference type="EMBL" id="MBY10769.1"/>
    </source>
</evidence>
<sequence length="507" mass="56547">MAAFKGVQVLSLPRVGVKTTEDTLYWRKLSLPVTVKDVSAINHVDISRQEPYSFAVTCSTRVQIFNPVSREVTQRFSKFNKAACGAVFRSDGNLIAAGGEDGIVKLFDVKSKSLLRQFVGHRGPTQRCNFTPKGTQIVSFSDDSTVSLWDIPGQTRLLTIDAHDDYVRCGAVCKANPDIVLSGSYDHHAKIFDIRTSEAVVNVDHEAPVDSVLMFPNGGVFLTAGGNSIRVWDIVAGKLLAQIAQHHKTVTCLKLASKGQRLLSGSLDRHVKIYDVSNYQVVHTLDFPSPILSMDISPQDKVLVVGMTSGLFSVQRRKLDEPRVVSNRKRKRARSFSQAVSTDPGFIVERGDTVVPESKAQYLSKYNTYLRTFQVSKALTAALRQAKFMDQPQIAVSVMQDLIRRRALKPALAGRTGKDLVDVMQFVTRYAADTRFCRILLDVAMVMIEVYYPQITTCDETLRRFQILQKVVEQEVKNVQEMMELRGCVEMLMANSCSNVVAEDDRV</sequence>
<dbReference type="Pfam" id="PF00400">
    <property type="entry name" value="WD40"/>
    <property type="match status" value="5"/>
</dbReference>